<protein>
    <submittedName>
        <fullName evidence="7">Uncharacterized protein</fullName>
    </submittedName>
</protein>
<evidence type="ECO:0000256" key="4">
    <source>
        <dbReference type="ARBA" id="ARBA00022692"/>
    </source>
</evidence>
<keyword evidence="8" id="KW-1185">Reference proteome</keyword>
<organism evidence="7 8">
    <name type="scientific">Acidiphilium multivorum (strain DSM 11245 / JCM 8867 / NBRC 100883 / AIU 301)</name>
    <dbReference type="NCBI Taxonomy" id="926570"/>
    <lineage>
        <taxon>Bacteria</taxon>
        <taxon>Pseudomonadati</taxon>
        <taxon>Pseudomonadota</taxon>
        <taxon>Alphaproteobacteria</taxon>
        <taxon>Acetobacterales</taxon>
        <taxon>Acidocellaceae</taxon>
        <taxon>Acidiphilium</taxon>
    </lineage>
</organism>
<name>F0J321_ACIMA</name>
<evidence type="ECO:0000256" key="5">
    <source>
        <dbReference type="ARBA" id="ARBA00022989"/>
    </source>
</evidence>
<keyword evidence="5" id="KW-1133">Transmembrane helix</keyword>
<sequence length="124" mass="13119">MLAGRLALALLYVQAGWSKVVHWPGIVHLLTHLDAPAPTLGAVIAVVCELGAGGLVMLGLRTRPAAIVLILFTIAANWLAHRFWLMQGQAAAAAEIQFFLDLAICGGLLLLASAGPGRFSLDRR</sequence>
<dbReference type="PANTHER" id="PTHR33452">
    <property type="entry name" value="OXIDOREDUCTASE CATD-RELATED"/>
    <property type="match status" value="1"/>
</dbReference>
<evidence type="ECO:0000256" key="1">
    <source>
        <dbReference type="ARBA" id="ARBA00004651"/>
    </source>
</evidence>
<proteinExistence type="inferred from homology"/>
<keyword evidence="3" id="KW-1003">Cell membrane</keyword>
<keyword evidence="4" id="KW-0812">Transmembrane</keyword>
<evidence type="ECO:0000256" key="2">
    <source>
        <dbReference type="ARBA" id="ARBA00006679"/>
    </source>
</evidence>
<dbReference type="InterPro" id="IPR032808">
    <property type="entry name" value="DoxX"/>
</dbReference>
<dbReference type="Pfam" id="PF07681">
    <property type="entry name" value="DoxX"/>
    <property type="match status" value="1"/>
</dbReference>
<dbReference type="Proteomes" id="UP000007100">
    <property type="component" value="Chromosome"/>
</dbReference>
<evidence type="ECO:0000256" key="3">
    <source>
        <dbReference type="ARBA" id="ARBA00022475"/>
    </source>
</evidence>
<evidence type="ECO:0000313" key="8">
    <source>
        <dbReference type="Proteomes" id="UP000007100"/>
    </source>
</evidence>
<evidence type="ECO:0000256" key="6">
    <source>
        <dbReference type="ARBA" id="ARBA00023136"/>
    </source>
</evidence>
<dbReference type="HOGENOM" id="CLU_058421_8_1_5"/>
<dbReference type="EMBL" id="AP012035">
    <property type="protein sequence ID" value="BAJ79810.1"/>
    <property type="molecule type" value="Genomic_DNA"/>
</dbReference>
<comment type="subcellular location">
    <subcellularLocation>
        <location evidence="1">Cell membrane</location>
        <topology evidence="1">Multi-pass membrane protein</topology>
    </subcellularLocation>
</comment>
<dbReference type="InterPro" id="IPR051907">
    <property type="entry name" value="DoxX-like_oxidoreductase"/>
</dbReference>
<dbReference type="RefSeq" id="WP_013639423.1">
    <property type="nucleotide sequence ID" value="NC_015186.1"/>
</dbReference>
<dbReference type="PANTHER" id="PTHR33452:SF1">
    <property type="entry name" value="INNER MEMBRANE PROTEIN YPHA-RELATED"/>
    <property type="match status" value="1"/>
</dbReference>
<reference evidence="7 8" key="1">
    <citation type="submission" date="2010-12" db="EMBL/GenBank/DDBJ databases">
        <title>Whole genome sequence of Acidiphilium multivorum AIU301.</title>
        <authorList>
            <person name="Narita-Yamada S."/>
            <person name="Nakamura S."/>
            <person name="Ito N."/>
            <person name="Takarada H."/>
            <person name="Katano Y."/>
            <person name="Nakazawa H."/>
            <person name="Hosoyama A."/>
            <person name="Yamada R."/>
            <person name="Fujita N."/>
        </authorList>
    </citation>
    <scope>NUCLEOTIDE SEQUENCE [LARGE SCALE GENOMIC DNA]</scope>
    <source>
        <strain evidence="8">DSM 11245 / JCM 8867 / AIU301</strain>
    </source>
</reference>
<keyword evidence="6" id="KW-0472">Membrane</keyword>
<gene>
    <name evidence="7" type="ordered locus">ACMV_04630</name>
</gene>
<accession>F0J321</accession>
<dbReference type="AlphaFoldDB" id="F0J321"/>
<dbReference type="KEGG" id="amv:ACMV_04630"/>
<evidence type="ECO:0000313" key="7">
    <source>
        <dbReference type="EMBL" id="BAJ79810.1"/>
    </source>
</evidence>
<dbReference type="GO" id="GO:0005886">
    <property type="term" value="C:plasma membrane"/>
    <property type="evidence" value="ECO:0007669"/>
    <property type="project" value="UniProtKB-SubCell"/>
</dbReference>
<comment type="similarity">
    <text evidence="2">Belongs to the DoxX family.</text>
</comment>